<keyword evidence="11" id="KW-1185">Reference proteome</keyword>
<comment type="similarity">
    <text evidence="2">Belongs to the V-ATPase e1/e2 subunit family.</text>
</comment>
<keyword evidence="7" id="KW-0406">Ion transport</keyword>
<evidence type="ECO:0000256" key="6">
    <source>
        <dbReference type="ARBA" id="ARBA00022989"/>
    </source>
</evidence>
<keyword evidence="6 9" id="KW-1133">Transmembrane helix</keyword>
<reference evidence="10" key="1">
    <citation type="submission" date="2019-03" db="EMBL/GenBank/DDBJ databases">
        <title>Improved annotation for the trematode Fasciola hepatica.</title>
        <authorList>
            <person name="Choi Y.-J."/>
            <person name="Martin J."/>
            <person name="Mitreva M."/>
        </authorList>
    </citation>
    <scope>NUCLEOTIDE SEQUENCE [LARGE SCALE GENOMIC DNA]</scope>
</reference>
<accession>A0A4E0QU98</accession>
<dbReference type="GO" id="GO:0012505">
    <property type="term" value="C:endomembrane system"/>
    <property type="evidence" value="ECO:0007669"/>
    <property type="project" value="UniProtKB-SubCell"/>
</dbReference>
<dbReference type="AlphaFoldDB" id="A0A4E0QU98"/>
<dbReference type="Pfam" id="PF05493">
    <property type="entry name" value="ATP_synt_H"/>
    <property type="match status" value="1"/>
</dbReference>
<evidence type="ECO:0000256" key="7">
    <source>
        <dbReference type="ARBA" id="ARBA00023065"/>
    </source>
</evidence>
<keyword evidence="4 9" id="KW-0812">Transmembrane</keyword>
<keyword evidence="8 9" id="KW-0472">Membrane</keyword>
<comment type="caution">
    <text evidence="10">The sequence shown here is derived from an EMBL/GenBank/DDBJ whole genome shotgun (WGS) entry which is preliminary data.</text>
</comment>
<dbReference type="EMBL" id="JXXN02008694">
    <property type="protein sequence ID" value="THD18765.1"/>
    <property type="molecule type" value="Genomic_DNA"/>
</dbReference>
<gene>
    <name evidence="10" type="ORF">D915_010548</name>
</gene>
<evidence type="ECO:0000256" key="5">
    <source>
        <dbReference type="ARBA" id="ARBA00022781"/>
    </source>
</evidence>
<name>A0A4E0QU98_FASHE</name>
<dbReference type="Proteomes" id="UP000230066">
    <property type="component" value="Unassembled WGS sequence"/>
</dbReference>
<proteinExistence type="inferred from homology"/>
<dbReference type="GO" id="GO:0046961">
    <property type="term" value="F:proton-transporting ATPase activity, rotational mechanism"/>
    <property type="evidence" value="ECO:0007669"/>
    <property type="project" value="InterPro"/>
</dbReference>
<feature type="transmembrane region" description="Helical" evidence="9">
    <location>
        <begin position="37"/>
        <end position="61"/>
    </location>
</feature>
<comment type="subcellular location">
    <subcellularLocation>
        <location evidence="1">Endomembrane system</location>
        <topology evidence="1">Multi-pass membrane protein</topology>
    </subcellularLocation>
</comment>
<keyword evidence="5" id="KW-0375">Hydrogen ion transport</keyword>
<keyword evidence="3" id="KW-0813">Transport</keyword>
<evidence type="ECO:0000256" key="2">
    <source>
        <dbReference type="ARBA" id="ARBA00008328"/>
    </source>
</evidence>
<dbReference type="PANTHER" id="PTHR12263:SF0">
    <property type="entry name" value="V-TYPE PROTON ATPASE SUBUNIT"/>
    <property type="match status" value="1"/>
</dbReference>
<evidence type="ECO:0000256" key="3">
    <source>
        <dbReference type="ARBA" id="ARBA00022448"/>
    </source>
</evidence>
<protein>
    <submittedName>
        <fullName evidence="10">V-type proton ATPase subunit e 2</fullName>
    </submittedName>
</protein>
<feature type="transmembrane region" description="Helical" evidence="9">
    <location>
        <begin position="9"/>
        <end position="31"/>
    </location>
</feature>
<dbReference type="InterPro" id="IPR008389">
    <property type="entry name" value="ATPase_V0-cplx_e1/e2_su"/>
</dbReference>
<evidence type="ECO:0000256" key="1">
    <source>
        <dbReference type="ARBA" id="ARBA00004127"/>
    </source>
</evidence>
<dbReference type="PANTHER" id="PTHR12263">
    <property type="entry name" value="VACUOLAR ATP SYNTHASE SUBUNIT H"/>
    <property type="match status" value="1"/>
</dbReference>
<evidence type="ECO:0000256" key="9">
    <source>
        <dbReference type="SAM" id="Phobius"/>
    </source>
</evidence>
<sequence length="125" mass="14039">MAVDIERGFYVPLAVVSAIWLLVAILGPVFVPKGPNRLMIVISTVLTAACCYIFWVGTFLAQFHPLFGPQLSNRTATIIKHSWKVHGSARWDQLKRNYSHIRRLPLTVQSRLSRGSIVGYQFGSL</sequence>
<organism evidence="10 11">
    <name type="scientific">Fasciola hepatica</name>
    <name type="common">Liver fluke</name>
    <dbReference type="NCBI Taxonomy" id="6192"/>
    <lineage>
        <taxon>Eukaryota</taxon>
        <taxon>Metazoa</taxon>
        <taxon>Spiralia</taxon>
        <taxon>Lophotrochozoa</taxon>
        <taxon>Platyhelminthes</taxon>
        <taxon>Trematoda</taxon>
        <taxon>Digenea</taxon>
        <taxon>Plagiorchiida</taxon>
        <taxon>Echinostomata</taxon>
        <taxon>Echinostomatoidea</taxon>
        <taxon>Fasciolidae</taxon>
        <taxon>Fasciola</taxon>
    </lineage>
</organism>
<evidence type="ECO:0000256" key="8">
    <source>
        <dbReference type="ARBA" id="ARBA00023136"/>
    </source>
</evidence>
<evidence type="ECO:0000313" key="10">
    <source>
        <dbReference type="EMBL" id="THD18765.1"/>
    </source>
</evidence>
<dbReference type="GO" id="GO:0033179">
    <property type="term" value="C:proton-transporting V-type ATPase, V0 domain"/>
    <property type="evidence" value="ECO:0007669"/>
    <property type="project" value="InterPro"/>
</dbReference>
<dbReference type="GO" id="GO:0033181">
    <property type="term" value="C:plasma membrane proton-transporting V-type ATPase complex"/>
    <property type="evidence" value="ECO:0007669"/>
    <property type="project" value="TreeGrafter"/>
</dbReference>
<evidence type="ECO:0000256" key="4">
    <source>
        <dbReference type="ARBA" id="ARBA00022692"/>
    </source>
</evidence>
<evidence type="ECO:0000313" key="11">
    <source>
        <dbReference type="Proteomes" id="UP000230066"/>
    </source>
</evidence>